<name>A0ABX1DK74_9FLAO</name>
<feature type="domain" description="PAC" evidence="1">
    <location>
        <begin position="1"/>
        <end position="45"/>
    </location>
</feature>
<accession>A0ABX1DK74</accession>
<dbReference type="NCBIfam" id="TIGR00229">
    <property type="entry name" value="sensory_box"/>
    <property type="match status" value="1"/>
</dbReference>
<keyword evidence="3" id="KW-1185">Reference proteome</keyword>
<dbReference type="InterPro" id="IPR000014">
    <property type="entry name" value="PAS"/>
</dbReference>
<reference evidence="2 3" key="1">
    <citation type="submission" date="2020-03" db="EMBL/GenBank/DDBJ databases">
        <title>Tamlana sp. nov, isolated from XXX.</title>
        <authorList>
            <person name="Cao W.R."/>
        </authorList>
    </citation>
    <scope>NUCLEOTIDE SEQUENCE [LARGE SCALE GENOMIC DNA]</scope>
    <source>
        <strain evidence="2 3">HST1-43</strain>
    </source>
</reference>
<dbReference type="SUPFAM" id="SSF55785">
    <property type="entry name" value="PYP-like sensor domain (PAS domain)"/>
    <property type="match status" value="1"/>
</dbReference>
<feature type="non-terminal residue" evidence="2">
    <location>
        <position position="115"/>
    </location>
</feature>
<evidence type="ECO:0000313" key="3">
    <source>
        <dbReference type="Proteomes" id="UP000760545"/>
    </source>
</evidence>
<dbReference type="PROSITE" id="PS50113">
    <property type="entry name" value="PAC"/>
    <property type="match status" value="1"/>
</dbReference>
<sequence>RKNGTVGWIKLTVSPLWHPGQEPSNHIAIIEDITKSKEAELQLTKSYKVLLDQNKRLVNFSYIISHDLRSHSTNIQSILDLYGMSEIPEEKEHYVELLTKVTANLNQTLHHLNEV</sequence>
<dbReference type="InterPro" id="IPR035965">
    <property type="entry name" value="PAS-like_dom_sf"/>
</dbReference>
<comment type="caution">
    <text evidence="2">The sequence shown here is derived from an EMBL/GenBank/DDBJ whole genome shotgun (WGS) entry which is preliminary data.</text>
</comment>
<dbReference type="SUPFAM" id="SSF47384">
    <property type="entry name" value="Homodimeric domain of signal transducing histidine kinase"/>
    <property type="match status" value="1"/>
</dbReference>
<gene>
    <name evidence="2" type="ORF">HC176_18025</name>
</gene>
<evidence type="ECO:0000259" key="1">
    <source>
        <dbReference type="PROSITE" id="PS50113"/>
    </source>
</evidence>
<dbReference type="Gene3D" id="3.30.450.20">
    <property type="entry name" value="PAS domain"/>
    <property type="match status" value="1"/>
</dbReference>
<protein>
    <submittedName>
        <fullName evidence="2">PAS domain S-box protein</fullName>
    </submittedName>
</protein>
<proteinExistence type="predicted"/>
<feature type="non-terminal residue" evidence="2">
    <location>
        <position position="1"/>
    </location>
</feature>
<organism evidence="2 3">
    <name type="scientific">Tamlana crocina</name>
    <dbReference type="NCBI Taxonomy" id="393006"/>
    <lineage>
        <taxon>Bacteria</taxon>
        <taxon>Pseudomonadati</taxon>
        <taxon>Bacteroidota</taxon>
        <taxon>Flavobacteriia</taxon>
        <taxon>Flavobacteriales</taxon>
        <taxon>Flavobacteriaceae</taxon>
        <taxon>Tamlana</taxon>
    </lineage>
</organism>
<dbReference type="InterPro" id="IPR000700">
    <property type="entry name" value="PAS-assoc_C"/>
</dbReference>
<dbReference type="Proteomes" id="UP000760545">
    <property type="component" value="Unassembled WGS sequence"/>
</dbReference>
<dbReference type="EMBL" id="JAAVJS010000555">
    <property type="protein sequence ID" value="NJX17373.1"/>
    <property type="molecule type" value="Genomic_DNA"/>
</dbReference>
<dbReference type="RefSeq" id="WP_167920380.1">
    <property type="nucleotide sequence ID" value="NZ_JAAVJS010000555.1"/>
</dbReference>
<dbReference type="InterPro" id="IPR036097">
    <property type="entry name" value="HisK_dim/P_sf"/>
</dbReference>
<evidence type="ECO:0000313" key="2">
    <source>
        <dbReference type="EMBL" id="NJX17373.1"/>
    </source>
</evidence>